<keyword evidence="4" id="KW-1185">Reference proteome</keyword>
<reference evidence="3" key="2">
    <citation type="submission" date="2020-09" db="EMBL/GenBank/DDBJ databases">
        <authorList>
            <person name="Sun Q."/>
            <person name="Zhou Y."/>
        </authorList>
    </citation>
    <scope>NUCLEOTIDE SEQUENCE</scope>
    <source>
        <strain evidence="3">CGMCC 4.7368</strain>
    </source>
</reference>
<evidence type="ECO:0000256" key="1">
    <source>
        <dbReference type="SAM" id="MobiDB-lite"/>
    </source>
</evidence>
<dbReference type="EMBL" id="BMNH01000049">
    <property type="protein sequence ID" value="GGO83229.1"/>
    <property type="molecule type" value="Genomic_DNA"/>
</dbReference>
<feature type="signal peptide" evidence="2">
    <location>
        <begin position="1"/>
        <end position="27"/>
    </location>
</feature>
<reference evidence="3" key="1">
    <citation type="journal article" date="2014" name="Int. J. Syst. Evol. Microbiol.">
        <title>Complete genome sequence of Corynebacterium casei LMG S-19264T (=DSM 44701T), isolated from a smear-ripened cheese.</title>
        <authorList>
            <consortium name="US DOE Joint Genome Institute (JGI-PGF)"/>
            <person name="Walter F."/>
            <person name="Albersmeier A."/>
            <person name="Kalinowski J."/>
            <person name="Ruckert C."/>
        </authorList>
    </citation>
    <scope>NUCLEOTIDE SEQUENCE</scope>
    <source>
        <strain evidence="3">CGMCC 4.7368</strain>
    </source>
</reference>
<proteinExistence type="predicted"/>
<comment type="caution">
    <text evidence="3">The sequence shown here is derived from an EMBL/GenBank/DDBJ whole genome shotgun (WGS) entry which is preliminary data.</text>
</comment>
<evidence type="ECO:0000313" key="3">
    <source>
        <dbReference type="EMBL" id="GGO83229.1"/>
    </source>
</evidence>
<evidence type="ECO:0000256" key="2">
    <source>
        <dbReference type="SAM" id="SignalP"/>
    </source>
</evidence>
<keyword evidence="2" id="KW-0732">Signal</keyword>
<organism evidence="3 4">
    <name type="scientific">Nonomuraea cavernae</name>
    <dbReference type="NCBI Taxonomy" id="2045107"/>
    <lineage>
        <taxon>Bacteria</taxon>
        <taxon>Bacillati</taxon>
        <taxon>Actinomycetota</taxon>
        <taxon>Actinomycetes</taxon>
        <taxon>Streptosporangiales</taxon>
        <taxon>Streptosporangiaceae</taxon>
        <taxon>Nonomuraea</taxon>
    </lineage>
</organism>
<gene>
    <name evidence="3" type="ORF">GCM10012289_76250</name>
</gene>
<accession>A0A917ZJP1</accession>
<feature type="chain" id="PRO_5038798574" evidence="2">
    <location>
        <begin position="28"/>
        <end position="277"/>
    </location>
</feature>
<dbReference type="AlphaFoldDB" id="A0A917ZJP1"/>
<feature type="region of interest" description="Disordered" evidence="1">
    <location>
        <begin position="224"/>
        <end position="259"/>
    </location>
</feature>
<feature type="compositionally biased region" description="Basic and acidic residues" evidence="1">
    <location>
        <begin position="227"/>
        <end position="246"/>
    </location>
</feature>
<protein>
    <submittedName>
        <fullName evidence="3">Uncharacterized protein</fullName>
    </submittedName>
</protein>
<sequence length="277" mass="30675">MTPPTQLATTLLSAVALVLSSCAVELAVRSPTITPMAAEVAEHRAIARKALTMRLDWTARAGQLTRQLGRSGLDRCRRGNELKAAEDFAAKCTLTLYRAYTWNGDLDALLDRFQPCPATAEIRNHWRAFGGKAHPRDGSHIYDIDDLPPLICAGVTIEFASSHTEKDPDLTVMPGANVFDDAGGRHAPYYWVPEGTPWLASWLRVRGEGQYLVAMQVSEDYSALNKPSHDNHDSLRVTAPETREGPHPTVEPFSNNCPAVTYSPTPSRVQYHRRWEA</sequence>
<evidence type="ECO:0000313" key="4">
    <source>
        <dbReference type="Proteomes" id="UP000646523"/>
    </source>
</evidence>
<dbReference type="Proteomes" id="UP000646523">
    <property type="component" value="Unassembled WGS sequence"/>
</dbReference>
<name>A0A917ZJP1_9ACTN</name>